<dbReference type="EMBL" id="ML992516">
    <property type="protein sequence ID" value="KAF2219457.1"/>
    <property type="molecule type" value="Genomic_DNA"/>
</dbReference>
<feature type="region of interest" description="Disordered" evidence="1">
    <location>
        <begin position="60"/>
        <end position="144"/>
    </location>
</feature>
<feature type="transmembrane region" description="Helical" evidence="2">
    <location>
        <begin position="154"/>
        <end position="175"/>
    </location>
</feature>
<name>A0A6A6G196_9PEZI</name>
<keyword evidence="2" id="KW-0812">Transmembrane</keyword>
<evidence type="ECO:0000313" key="3">
    <source>
        <dbReference type="EMBL" id="KAF2219457.1"/>
    </source>
</evidence>
<feature type="compositionally biased region" description="Polar residues" evidence="1">
    <location>
        <begin position="111"/>
        <end position="122"/>
    </location>
</feature>
<evidence type="ECO:0000256" key="1">
    <source>
        <dbReference type="SAM" id="MobiDB-lite"/>
    </source>
</evidence>
<sequence length="555" mass="61796">MAHRAHQPRDGLTESWASMGDGAESVELTSDEEELITQSRSMPKANLTASRAEHLNEALDNRSLQQNGMRKSMRASRTSAVDDIPRARIARPRKREPTDFVMPTLDHTSSHETSPVKGTNRQSRADKYDAQKQPKQRRPLGRSKVESDQNMFELVWVNFLAPLLAYVFQVLGIAARFAKPIIAYALVIYLLVGGLIVTRNLVFSSVTSALTPICKIPGSSVILPFCATVNFTEEHGDPEFDKLISTQSAFEEIMTTSAESASLPMDMKRSEASIRDLRHVVEYSALPSRNELVFEFGGFIETARQASGDLAKYNSRIGRAVDRILSTNRWTLQILEGVEASKADRGSLSTFVTNWLNIFAPFQGAPAKLTRDILYDQYIRHTSAVEDQIQGLIMEAQALLMVLQNLDDRLDLIASIATRDGIKVQDGKDELFALLWTKLGGNRSSVSKVQRQLAVLKEVGAYRKLAFAHVSTTIIKLQTIAASLEDLRERVARPEVLGVGGPGGVTREEIPLEMHIGEIMMGVERLENVREEGKQIEGQRIRNILDRDERKGIDG</sequence>
<evidence type="ECO:0000256" key="2">
    <source>
        <dbReference type="SAM" id="Phobius"/>
    </source>
</evidence>
<proteinExistence type="predicted"/>
<gene>
    <name evidence="3" type="ORF">BDZ85DRAFT_268479</name>
</gene>
<feature type="transmembrane region" description="Helical" evidence="2">
    <location>
        <begin position="181"/>
        <end position="202"/>
    </location>
</feature>
<feature type="compositionally biased region" description="Polar residues" evidence="1">
    <location>
        <begin position="62"/>
        <end position="79"/>
    </location>
</feature>
<reference evidence="4" key="1">
    <citation type="journal article" date="2020" name="Stud. Mycol.">
        <title>101 Dothideomycetes genomes: A test case for predicting lifestyles and emergence of pathogens.</title>
        <authorList>
            <person name="Haridas S."/>
            <person name="Albert R."/>
            <person name="Binder M."/>
            <person name="Bloem J."/>
            <person name="LaButti K."/>
            <person name="Salamov A."/>
            <person name="Andreopoulos B."/>
            <person name="Baker S."/>
            <person name="Barry K."/>
            <person name="Bills G."/>
            <person name="Bluhm B."/>
            <person name="Cannon C."/>
            <person name="Castanera R."/>
            <person name="Culley D."/>
            <person name="Daum C."/>
            <person name="Ezra D."/>
            <person name="Gonzalez J."/>
            <person name="Henrissat B."/>
            <person name="Kuo A."/>
            <person name="Liang C."/>
            <person name="Lipzen A."/>
            <person name="Lutzoni F."/>
            <person name="Magnuson J."/>
            <person name="Mondo S."/>
            <person name="Nolan M."/>
            <person name="Ohm R."/>
            <person name="Pangilinan J."/>
            <person name="Park H.-J."/>
            <person name="Ramirez L."/>
            <person name="Alfaro M."/>
            <person name="Sun H."/>
            <person name="Tritt A."/>
            <person name="Yoshinaga Y."/>
            <person name="Zwiers L.-H."/>
            <person name="Turgeon B."/>
            <person name="Goodwin S."/>
            <person name="Spatafora J."/>
            <person name="Crous P."/>
            <person name="Grigoriev I."/>
        </authorList>
    </citation>
    <scope>NUCLEOTIDE SEQUENCE [LARGE SCALE GENOMIC DNA]</scope>
    <source>
        <strain evidence="4">CECT 20119</strain>
    </source>
</reference>
<evidence type="ECO:0000313" key="4">
    <source>
        <dbReference type="Proteomes" id="UP000799538"/>
    </source>
</evidence>
<dbReference type="AlphaFoldDB" id="A0A6A6G196"/>
<keyword evidence="2" id="KW-1133">Transmembrane helix</keyword>
<feature type="region of interest" description="Disordered" evidence="1">
    <location>
        <begin position="1"/>
        <end position="44"/>
    </location>
</feature>
<accession>A0A6A6G196</accession>
<keyword evidence="2" id="KW-0472">Membrane</keyword>
<dbReference type="OrthoDB" id="4179406at2759"/>
<dbReference type="Proteomes" id="UP000799538">
    <property type="component" value="Unassembled WGS sequence"/>
</dbReference>
<organism evidence="3 4">
    <name type="scientific">Elsinoe ampelina</name>
    <dbReference type="NCBI Taxonomy" id="302913"/>
    <lineage>
        <taxon>Eukaryota</taxon>
        <taxon>Fungi</taxon>
        <taxon>Dikarya</taxon>
        <taxon>Ascomycota</taxon>
        <taxon>Pezizomycotina</taxon>
        <taxon>Dothideomycetes</taxon>
        <taxon>Dothideomycetidae</taxon>
        <taxon>Myriangiales</taxon>
        <taxon>Elsinoaceae</taxon>
        <taxon>Elsinoe</taxon>
    </lineage>
</organism>
<feature type="compositionally biased region" description="Basic and acidic residues" evidence="1">
    <location>
        <begin position="123"/>
        <end position="132"/>
    </location>
</feature>
<keyword evidence="4" id="KW-1185">Reference proteome</keyword>
<protein>
    <submittedName>
        <fullName evidence="3">Uncharacterized protein</fullName>
    </submittedName>
</protein>